<evidence type="ECO:0000313" key="2">
    <source>
        <dbReference type="EMBL" id="KAK4795433.1"/>
    </source>
</evidence>
<dbReference type="Proteomes" id="UP001346149">
    <property type="component" value="Unassembled WGS sequence"/>
</dbReference>
<dbReference type="InterPro" id="IPR029159">
    <property type="entry name" value="CA109-like"/>
</dbReference>
<proteinExistence type="predicted"/>
<feature type="coiled-coil region" evidence="1">
    <location>
        <begin position="43"/>
        <end position="70"/>
    </location>
</feature>
<organism evidence="2 3">
    <name type="scientific">Trapa natans</name>
    <name type="common">Water chestnut</name>
    <dbReference type="NCBI Taxonomy" id="22666"/>
    <lineage>
        <taxon>Eukaryota</taxon>
        <taxon>Viridiplantae</taxon>
        <taxon>Streptophyta</taxon>
        <taxon>Embryophyta</taxon>
        <taxon>Tracheophyta</taxon>
        <taxon>Spermatophyta</taxon>
        <taxon>Magnoliopsida</taxon>
        <taxon>eudicotyledons</taxon>
        <taxon>Gunneridae</taxon>
        <taxon>Pentapetalae</taxon>
        <taxon>rosids</taxon>
        <taxon>malvids</taxon>
        <taxon>Myrtales</taxon>
        <taxon>Lythraceae</taxon>
        <taxon>Trapa</taxon>
    </lineage>
</organism>
<evidence type="ECO:0000256" key="1">
    <source>
        <dbReference type="SAM" id="Coils"/>
    </source>
</evidence>
<protein>
    <submittedName>
        <fullName evidence="2">Uncharacterized protein</fullName>
    </submittedName>
</protein>
<evidence type="ECO:0000313" key="3">
    <source>
        <dbReference type="Proteomes" id="UP001346149"/>
    </source>
</evidence>
<dbReference type="EMBL" id="JAXQNO010000007">
    <property type="protein sequence ID" value="KAK4795433.1"/>
    <property type="molecule type" value="Genomic_DNA"/>
</dbReference>
<sequence length="236" mass="27008">MQQLLRPGSLPPLLASEINYSHFADHIRNRHCSCFRWAMEGIVRKYQQKFKRVREEMDRWEELQARLLSQYRNASSIIERLQVIQEAKNYGILSSVDGIGDAVVGKQMDSLLMILLSLNKIMEEFHGIVMSLKKIHRDSRQLVKGGSTQLTVKQLQQRLGVKPSLQDCLDGLMLLHDMHNSEYLLKSSIISALPTVVSRPSSTDLGSLQQLLVDQPNIPKEDVEFIFDIIFAEDMC</sequence>
<name>A0AAN7LTN4_TRANT</name>
<keyword evidence="3" id="KW-1185">Reference proteome</keyword>
<dbReference type="Pfam" id="PF15011">
    <property type="entry name" value="CA109-like"/>
    <property type="match status" value="1"/>
</dbReference>
<comment type="caution">
    <text evidence="2">The sequence shown here is derived from an EMBL/GenBank/DDBJ whole genome shotgun (WGS) entry which is preliminary data.</text>
</comment>
<gene>
    <name evidence="2" type="ORF">SAY86_013427</name>
</gene>
<dbReference type="PANTHER" id="PTHR37904:SF2">
    <property type="entry name" value="OS10G0566900 PROTEIN"/>
    <property type="match status" value="1"/>
</dbReference>
<reference evidence="2 3" key="1">
    <citation type="journal article" date="2023" name="Hortic Res">
        <title>Pangenome of water caltrop reveals structural variations and asymmetric subgenome divergence after allopolyploidization.</title>
        <authorList>
            <person name="Zhang X."/>
            <person name="Chen Y."/>
            <person name="Wang L."/>
            <person name="Yuan Y."/>
            <person name="Fang M."/>
            <person name="Shi L."/>
            <person name="Lu R."/>
            <person name="Comes H.P."/>
            <person name="Ma Y."/>
            <person name="Chen Y."/>
            <person name="Huang G."/>
            <person name="Zhou Y."/>
            <person name="Zheng Z."/>
            <person name="Qiu Y."/>
        </authorList>
    </citation>
    <scope>NUCLEOTIDE SEQUENCE [LARGE SCALE GENOMIC DNA]</scope>
    <source>
        <strain evidence="2">F231</strain>
    </source>
</reference>
<dbReference type="InterPro" id="IPR038985">
    <property type="entry name" value="OPRN-like"/>
</dbReference>
<dbReference type="PANTHER" id="PTHR37904">
    <property type="entry name" value="OS10G0566900 PROTEIN"/>
    <property type="match status" value="1"/>
</dbReference>
<dbReference type="AlphaFoldDB" id="A0AAN7LTN4"/>
<keyword evidence="1" id="KW-0175">Coiled coil</keyword>
<accession>A0AAN7LTN4</accession>